<organism evidence="1 2">
    <name type="scientific">Ophiobolus disseminans</name>
    <dbReference type="NCBI Taxonomy" id="1469910"/>
    <lineage>
        <taxon>Eukaryota</taxon>
        <taxon>Fungi</taxon>
        <taxon>Dikarya</taxon>
        <taxon>Ascomycota</taxon>
        <taxon>Pezizomycotina</taxon>
        <taxon>Dothideomycetes</taxon>
        <taxon>Pleosporomycetidae</taxon>
        <taxon>Pleosporales</taxon>
        <taxon>Pleosporineae</taxon>
        <taxon>Phaeosphaeriaceae</taxon>
        <taxon>Ophiobolus</taxon>
    </lineage>
</organism>
<keyword evidence="2" id="KW-1185">Reference proteome</keyword>
<protein>
    <submittedName>
        <fullName evidence="1">Uncharacterized protein</fullName>
    </submittedName>
</protein>
<reference evidence="1" key="1">
    <citation type="journal article" date="2020" name="Stud. Mycol.">
        <title>101 Dothideomycetes genomes: a test case for predicting lifestyles and emergence of pathogens.</title>
        <authorList>
            <person name="Haridas S."/>
            <person name="Albert R."/>
            <person name="Binder M."/>
            <person name="Bloem J."/>
            <person name="Labutti K."/>
            <person name="Salamov A."/>
            <person name="Andreopoulos B."/>
            <person name="Baker S."/>
            <person name="Barry K."/>
            <person name="Bills G."/>
            <person name="Bluhm B."/>
            <person name="Cannon C."/>
            <person name="Castanera R."/>
            <person name="Culley D."/>
            <person name="Daum C."/>
            <person name="Ezra D."/>
            <person name="Gonzalez J."/>
            <person name="Henrissat B."/>
            <person name="Kuo A."/>
            <person name="Liang C."/>
            <person name="Lipzen A."/>
            <person name="Lutzoni F."/>
            <person name="Magnuson J."/>
            <person name="Mondo S."/>
            <person name="Nolan M."/>
            <person name="Ohm R."/>
            <person name="Pangilinan J."/>
            <person name="Park H.-J."/>
            <person name="Ramirez L."/>
            <person name="Alfaro M."/>
            <person name="Sun H."/>
            <person name="Tritt A."/>
            <person name="Yoshinaga Y."/>
            <person name="Zwiers L.-H."/>
            <person name="Turgeon B."/>
            <person name="Goodwin S."/>
            <person name="Spatafora J."/>
            <person name="Crous P."/>
            <person name="Grigoriev I."/>
        </authorList>
    </citation>
    <scope>NUCLEOTIDE SEQUENCE</scope>
    <source>
        <strain evidence="1">CBS 113818</strain>
    </source>
</reference>
<dbReference type="EMBL" id="MU006224">
    <property type="protein sequence ID" value="KAF2827629.1"/>
    <property type="molecule type" value="Genomic_DNA"/>
</dbReference>
<evidence type="ECO:0000313" key="2">
    <source>
        <dbReference type="Proteomes" id="UP000799424"/>
    </source>
</evidence>
<dbReference type="AlphaFoldDB" id="A0A6A7A4G0"/>
<evidence type="ECO:0000313" key="1">
    <source>
        <dbReference type="EMBL" id="KAF2827629.1"/>
    </source>
</evidence>
<dbReference type="Proteomes" id="UP000799424">
    <property type="component" value="Unassembled WGS sequence"/>
</dbReference>
<gene>
    <name evidence="1" type="ORF">CC86DRAFT_213985</name>
</gene>
<name>A0A6A7A4G0_9PLEO</name>
<proteinExistence type="predicted"/>
<sequence length="100" mass="10919">MGCISARRQHEKSGTGGGAARTTCCLMACSLTTADSMSSLVNSRVEGLLRCEVAGDCRSDRRASRHVSTRKFRCIWASWWRGCKGYSSEALANLRSLATR</sequence>
<accession>A0A6A7A4G0</accession>